<proteinExistence type="predicted"/>
<dbReference type="SUPFAM" id="SSF53448">
    <property type="entry name" value="Nucleotide-diphospho-sugar transferases"/>
    <property type="match status" value="1"/>
</dbReference>
<protein>
    <submittedName>
        <fullName evidence="2">Glycosyl transferase</fullName>
    </submittedName>
</protein>
<dbReference type="EMBL" id="PCGZ01000014">
    <property type="protein sequence ID" value="PKU88397.1"/>
    <property type="molecule type" value="Genomic_DNA"/>
</dbReference>
<dbReference type="InterPro" id="IPR001173">
    <property type="entry name" value="Glyco_trans_2-like"/>
</dbReference>
<organism evidence="2 3">
    <name type="scientific">Bifidobacterium pseudolongum subsp. globosum</name>
    <dbReference type="NCBI Taxonomy" id="1690"/>
    <lineage>
        <taxon>Bacteria</taxon>
        <taxon>Bacillati</taxon>
        <taxon>Actinomycetota</taxon>
        <taxon>Actinomycetes</taxon>
        <taxon>Bifidobacteriales</taxon>
        <taxon>Bifidobacteriaceae</taxon>
        <taxon>Bifidobacterium</taxon>
    </lineage>
</organism>
<dbReference type="PANTHER" id="PTHR22916">
    <property type="entry name" value="GLYCOSYLTRANSFERASE"/>
    <property type="match status" value="1"/>
</dbReference>
<dbReference type="CDD" id="cd00761">
    <property type="entry name" value="Glyco_tranf_GTA_type"/>
    <property type="match status" value="1"/>
</dbReference>
<gene>
    <name evidence="2" type="ORF">CQR46_1690</name>
</gene>
<evidence type="ECO:0000313" key="3">
    <source>
        <dbReference type="Proteomes" id="UP000233730"/>
    </source>
</evidence>
<dbReference type="RefSeq" id="WP_180327562.1">
    <property type="nucleotide sequence ID" value="NZ_PCGZ01000014.1"/>
</dbReference>
<dbReference type="AlphaFoldDB" id="A0A2N3QDZ2"/>
<dbReference type="GO" id="GO:0016758">
    <property type="term" value="F:hexosyltransferase activity"/>
    <property type="evidence" value="ECO:0007669"/>
    <property type="project" value="UniProtKB-ARBA"/>
</dbReference>
<feature type="domain" description="Glycosyltransferase 2-like" evidence="1">
    <location>
        <begin position="7"/>
        <end position="171"/>
    </location>
</feature>
<evidence type="ECO:0000259" key="1">
    <source>
        <dbReference type="Pfam" id="PF00535"/>
    </source>
</evidence>
<dbReference type="InterPro" id="IPR029044">
    <property type="entry name" value="Nucleotide-diphossugar_trans"/>
</dbReference>
<dbReference type="Gene3D" id="3.90.550.10">
    <property type="entry name" value="Spore Coat Polysaccharide Biosynthesis Protein SpsA, Chain A"/>
    <property type="match status" value="1"/>
</dbReference>
<dbReference type="Pfam" id="PF00535">
    <property type="entry name" value="Glycos_transf_2"/>
    <property type="match status" value="1"/>
</dbReference>
<comment type="caution">
    <text evidence="2">The sequence shown here is derived from an EMBL/GenBank/DDBJ whole genome shotgun (WGS) entry which is preliminary data.</text>
</comment>
<evidence type="ECO:0000313" key="2">
    <source>
        <dbReference type="EMBL" id="PKU88397.1"/>
    </source>
</evidence>
<dbReference type="PANTHER" id="PTHR22916:SF3">
    <property type="entry name" value="UDP-GLCNAC:BETAGAL BETA-1,3-N-ACETYLGLUCOSAMINYLTRANSFERASE-LIKE PROTEIN 1"/>
    <property type="match status" value="1"/>
</dbReference>
<name>A0A2N3QDZ2_9BIFI</name>
<sequence>MEEPLVSVLLPAYNVQEYLRECLNSILAQTFTDFEVIIVNDGSTDETLSICEKFTQLDSRFRVITQQNAGVAEARNTAVCNARGTFLAFIDPDDFVRPSYLEFLVNMQKQTDGDVIACGRTIYINEENQYEDMRPLFANQCLSGADALRALNSYASFDMSMWAKLIRRSLFDGINFPPGKLSEDQFVCFQILDKSRKVYYFPNPLYMYRHRIGSICRDDSAVNWYPLEASLAQYAYMEKHHPELMRQAAASCFFSAVGVYNDYVLRGQRMTSHVAESIRRYTKSNLFSMLRDPDLNVKKKMQGLLFVLGKPLYNRMLLSRRSILS</sequence>
<dbReference type="Proteomes" id="UP000233730">
    <property type="component" value="Unassembled WGS sequence"/>
</dbReference>
<keyword evidence="2" id="KW-0808">Transferase</keyword>
<accession>A0A2N3QDZ2</accession>
<reference evidence="2 3" key="1">
    <citation type="submission" date="2017-10" db="EMBL/GenBank/DDBJ databases">
        <title>Bifidobacterium genomics.</title>
        <authorList>
            <person name="Lugli G.A."/>
            <person name="Milani C."/>
            <person name="Mancabelli L."/>
        </authorList>
    </citation>
    <scope>NUCLEOTIDE SEQUENCE [LARGE SCALE GENOMIC DNA]</scope>
    <source>
        <strain evidence="2 3">1524B</strain>
    </source>
</reference>